<evidence type="ECO:0008006" key="5">
    <source>
        <dbReference type="Google" id="ProtNLM"/>
    </source>
</evidence>
<evidence type="ECO:0000313" key="4">
    <source>
        <dbReference type="Proteomes" id="UP001165085"/>
    </source>
</evidence>
<sequence>MVALSCWILLLCLIDVSGFNHFRGVVIVNDSPARQKQRSGNRFSTGRVGVVVRGAQGGGGDDNGGDDKEQIEGGNTLLGRFLNPKIDDVGLPLADALIAGVVAPVSVVFVCGVQRYSPTWLVATLPPTSALNNALRLFPATLSHGALLAGCWLLGALASKSFEKEAFGKDFSVVLTRVLAGGAFASGLLVLLTQADLFIEYGRWVQGGESPEIDLRLLKAFAELALDISVEAAWMLFWRIYRASITTV</sequence>
<keyword evidence="1" id="KW-0812">Transmembrane</keyword>
<reference evidence="4" key="1">
    <citation type="journal article" date="2023" name="Commun. Biol.">
        <title>Genome analysis of Parmales, the sister group of diatoms, reveals the evolutionary specialization of diatoms from phago-mixotrophs to photoautotrophs.</title>
        <authorList>
            <person name="Ban H."/>
            <person name="Sato S."/>
            <person name="Yoshikawa S."/>
            <person name="Yamada K."/>
            <person name="Nakamura Y."/>
            <person name="Ichinomiya M."/>
            <person name="Sato N."/>
            <person name="Blanc-Mathieu R."/>
            <person name="Endo H."/>
            <person name="Kuwata A."/>
            <person name="Ogata H."/>
        </authorList>
    </citation>
    <scope>NUCLEOTIDE SEQUENCE [LARGE SCALE GENOMIC DNA]</scope>
    <source>
        <strain evidence="4">NIES 3701</strain>
    </source>
</reference>
<gene>
    <name evidence="3" type="ORF">TrST_g8514</name>
</gene>
<feature type="transmembrane region" description="Helical" evidence="1">
    <location>
        <begin position="89"/>
        <end position="113"/>
    </location>
</feature>
<dbReference type="Proteomes" id="UP001165085">
    <property type="component" value="Unassembled WGS sequence"/>
</dbReference>
<keyword evidence="1" id="KW-0472">Membrane</keyword>
<comment type="caution">
    <text evidence="3">The sequence shown here is derived from an EMBL/GenBank/DDBJ whole genome shotgun (WGS) entry which is preliminary data.</text>
</comment>
<dbReference type="OrthoDB" id="497908at2759"/>
<keyword evidence="1" id="KW-1133">Transmembrane helix</keyword>
<dbReference type="AlphaFoldDB" id="A0A9W7ES00"/>
<protein>
    <recommendedName>
        <fullName evidence="5">Transmembrane protein</fullName>
    </recommendedName>
</protein>
<feature type="chain" id="PRO_5040955170" description="Transmembrane protein" evidence="2">
    <location>
        <begin position="19"/>
        <end position="248"/>
    </location>
</feature>
<evidence type="ECO:0000256" key="1">
    <source>
        <dbReference type="SAM" id="Phobius"/>
    </source>
</evidence>
<accession>A0A9W7ES00</accession>
<organism evidence="3 4">
    <name type="scientific">Triparma strigata</name>
    <dbReference type="NCBI Taxonomy" id="1606541"/>
    <lineage>
        <taxon>Eukaryota</taxon>
        <taxon>Sar</taxon>
        <taxon>Stramenopiles</taxon>
        <taxon>Ochrophyta</taxon>
        <taxon>Bolidophyceae</taxon>
        <taxon>Parmales</taxon>
        <taxon>Triparmaceae</taxon>
        <taxon>Triparma</taxon>
    </lineage>
</organism>
<feature type="signal peptide" evidence="2">
    <location>
        <begin position="1"/>
        <end position="18"/>
    </location>
</feature>
<dbReference type="EMBL" id="BRXY01000333">
    <property type="protein sequence ID" value="GMH87785.1"/>
    <property type="molecule type" value="Genomic_DNA"/>
</dbReference>
<proteinExistence type="predicted"/>
<feature type="transmembrane region" description="Helical" evidence="1">
    <location>
        <begin position="178"/>
        <end position="199"/>
    </location>
</feature>
<evidence type="ECO:0000313" key="3">
    <source>
        <dbReference type="EMBL" id="GMH87785.1"/>
    </source>
</evidence>
<evidence type="ECO:0000256" key="2">
    <source>
        <dbReference type="SAM" id="SignalP"/>
    </source>
</evidence>
<keyword evidence="4" id="KW-1185">Reference proteome</keyword>
<name>A0A9W7ES00_9STRA</name>
<keyword evidence="2" id="KW-0732">Signal</keyword>
<feature type="transmembrane region" description="Helical" evidence="1">
    <location>
        <begin position="134"/>
        <end position="158"/>
    </location>
</feature>